<name>A0A4R8G5R9_9GAMM</name>
<proteinExistence type="predicted"/>
<dbReference type="Pfam" id="PF09722">
    <property type="entry name" value="Xre_MbcA_ParS_C"/>
    <property type="match status" value="1"/>
</dbReference>
<gene>
    <name evidence="3" type="ORF">DFO67_10257</name>
</gene>
<dbReference type="Proteomes" id="UP000294489">
    <property type="component" value="Unassembled WGS sequence"/>
</dbReference>
<feature type="domain" description="Antitoxin Xre-like helix-turn-helix" evidence="2">
    <location>
        <begin position="13"/>
        <end position="71"/>
    </location>
</feature>
<evidence type="ECO:0000313" key="3">
    <source>
        <dbReference type="EMBL" id="TDX32109.1"/>
    </source>
</evidence>
<dbReference type="InterPro" id="IPR046847">
    <property type="entry name" value="Xre-like_HTH"/>
</dbReference>
<protein>
    <submittedName>
        <fullName evidence="3">Uncharacterized protein DUF2384</fullName>
    </submittedName>
</protein>
<dbReference type="Pfam" id="PF20432">
    <property type="entry name" value="Xre-like-HTH"/>
    <property type="match status" value="1"/>
</dbReference>
<dbReference type="EMBL" id="SOEC01000002">
    <property type="protein sequence ID" value="TDX32109.1"/>
    <property type="molecule type" value="Genomic_DNA"/>
</dbReference>
<accession>A0A4R8G5R9</accession>
<evidence type="ECO:0000259" key="1">
    <source>
        <dbReference type="Pfam" id="PF09722"/>
    </source>
</evidence>
<dbReference type="OrthoDB" id="117888at2"/>
<dbReference type="RefSeq" id="WP_134015539.1">
    <property type="nucleotide sequence ID" value="NZ_SOEC01000002.1"/>
</dbReference>
<organism evidence="3 4">
    <name type="scientific">Modicisalibacter xianhensis</name>
    <dbReference type="NCBI Taxonomy" id="442341"/>
    <lineage>
        <taxon>Bacteria</taxon>
        <taxon>Pseudomonadati</taxon>
        <taxon>Pseudomonadota</taxon>
        <taxon>Gammaproteobacteria</taxon>
        <taxon>Oceanospirillales</taxon>
        <taxon>Halomonadaceae</taxon>
        <taxon>Modicisalibacter</taxon>
    </lineage>
</organism>
<sequence>MALTDTSADKRRDMGRAAMRTYPSIIRDWGLSEQDAALLLGVAESTYRYWRKDPTSASLDVNHLERLSLIIGIYKALQQLLPCTDAADSWLQRPNRNPLFTGQPPIERLRSGYVSDLYVVQHHLDAARAGEHT</sequence>
<evidence type="ECO:0000313" key="4">
    <source>
        <dbReference type="Proteomes" id="UP000294489"/>
    </source>
</evidence>
<comment type="caution">
    <text evidence="3">The sequence shown here is derived from an EMBL/GenBank/DDBJ whole genome shotgun (WGS) entry which is preliminary data.</text>
</comment>
<dbReference type="InterPro" id="IPR024467">
    <property type="entry name" value="Xre/MbcA/ParS-like_toxin-bd"/>
</dbReference>
<dbReference type="GO" id="GO:0003677">
    <property type="term" value="F:DNA binding"/>
    <property type="evidence" value="ECO:0007669"/>
    <property type="project" value="InterPro"/>
</dbReference>
<dbReference type="AlphaFoldDB" id="A0A4R8G5R9"/>
<evidence type="ECO:0000259" key="2">
    <source>
        <dbReference type="Pfam" id="PF20432"/>
    </source>
</evidence>
<reference evidence="3 4" key="1">
    <citation type="submission" date="2019-03" db="EMBL/GenBank/DDBJ databases">
        <title>Freshwater and sediment microbial communities from various areas in North America, analyzing microbe dynamics in response to fracking.</title>
        <authorList>
            <person name="Lamendella R."/>
        </authorList>
    </citation>
    <scope>NUCLEOTIDE SEQUENCE [LARGE SCALE GENOMIC DNA]</scope>
    <source>
        <strain evidence="3 4">6_TX</strain>
    </source>
</reference>
<feature type="domain" description="Antitoxin Xre/MbcA/ParS-like toxin-binding" evidence="1">
    <location>
        <begin position="77"/>
        <end position="130"/>
    </location>
</feature>